<name>A0A382SEU9_9ZZZZ</name>
<feature type="non-terminal residue" evidence="2">
    <location>
        <position position="1"/>
    </location>
</feature>
<feature type="transmembrane region" description="Helical" evidence="1">
    <location>
        <begin position="51"/>
        <end position="69"/>
    </location>
</feature>
<keyword evidence="1" id="KW-1133">Transmembrane helix</keyword>
<reference evidence="2" key="1">
    <citation type="submission" date="2018-05" db="EMBL/GenBank/DDBJ databases">
        <authorList>
            <person name="Lanie J.A."/>
            <person name="Ng W.-L."/>
            <person name="Kazmierczak K.M."/>
            <person name="Andrzejewski T.M."/>
            <person name="Davidsen T.M."/>
            <person name="Wayne K.J."/>
            <person name="Tettelin H."/>
            <person name="Glass J.I."/>
            <person name="Rusch D."/>
            <person name="Podicherti R."/>
            <person name="Tsui H.-C.T."/>
            <person name="Winkler M.E."/>
        </authorList>
    </citation>
    <scope>NUCLEOTIDE SEQUENCE</scope>
</reference>
<sequence length="86" mass="9631">VIYRETGQYKATYDADQQIFPIAQDRYIFFAFMAFLVIYPVFFGSDYLFQVVLYPIMGLGLCALGLNILTGYCGQISLGTGGFMAI</sequence>
<organism evidence="2">
    <name type="scientific">marine metagenome</name>
    <dbReference type="NCBI Taxonomy" id="408172"/>
    <lineage>
        <taxon>unclassified sequences</taxon>
        <taxon>metagenomes</taxon>
        <taxon>ecological metagenomes</taxon>
    </lineage>
</organism>
<evidence type="ECO:0000313" key="2">
    <source>
        <dbReference type="EMBL" id="SVD07421.1"/>
    </source>
</evidence>
<evidence type="ECO:0000256" key="1">
    <source>
        <dbReference type="SAM" id="Phobius"/>
    </source>
</evidence>
<keyword evidence="1" id="KW-0812">Transmembrane</keyword>
<dbReference type="AlphaFoldDB" id="A0A382SEU9"/>
<evidence type="ECO:0008006" key="3">
    <source>
        <dbReference type="Google" id="ProtNLM"/>
    </source>
</evidence>
<gene>
    <name evidence="2" type="ORF">METZ01_LOCUS360275</name>
</gene>
<feature type="non-terminal residue" evidence="2">
    <location>
        <position position="86"/>
    </location>
</feature>
<dbReference type="EMBL" id="UINC01127962">
    <property type="protein sequence ID" value="SVD07421.1"/>
    <property type="molecule type" value="Genomic_DNA"/>
</dbReference>
<proteinExistence type="predicted"/>
<protein>
    <recommendedName>
        <fullName evidence="3">Branched-chain amino acid ABC transporter permease</fullName>
    </recommendedName>
</protein>
<feature type="transmembrane region" description="Helical" evidence="1">
    <location>
        <begin position="27"/>
        <end position="45"/>
    </location>
</feature>
<accession>A0A382SEU9</accession>
<keyword evidence="1" id="KW-0472">Membrane</keyword>